<organism evidence="1 2">
    <name type="scientific">Rhizobium miluonense</name>
    <dbReference type="NCBI Taxonomy" id="411945"/>
    <lineage>
        <taxon>Bacteria</taxon>
        <taxon>Pseudomonadati</taxon>
        <taxon>Pseudomonadota</taxon>
        <taxon>Alphaproteobacteria</taxon>
        <taxon>Hyphomicrobiales</taxon>
        <taxon>Rhizobiaceae</taxon>
        <taxon>Rhizobium/Agrobacterium group</taxon>
        <taxon>Rhizobium</taxon>
    </lineage>
</organism>
<evidence type="ECO:0000313" key="2">
    <source>
        <dbReference type="Proteomes" id="UP000199435"/>
    </source>
</evidence>
<dbReference type="Gene3D" id="3.40.50.12780">
    <property type="entry name" value="N-terminal domain of ligase-like"/>
    <property type="match status" value="1"/>
</dbReference>
<sequence length="458" mass="52538">MILSALRNGIRGALATVIVYPLTERYEARDIRSKTRWAREEIDRPFAERRARAAARLAETILFAGAKVPYYRDLFSSIGFDPAKVAADPRYIEDLPYLTKDVIREQGQRLLREDRDGMRIHVAKTGGSTGPSAHIYYDQEAADWSSAITQESRRRVGNTHWRSELHFASKFPEVFPWRDRMREHVKCFAMNRDNIFFATFASEELEQIWRRIKSIRPHLAHAHPSTADQLAAHVEATRGKDKGFQIFESSGELLEARQRERIERVLQCQVIDRYGLAEAGVIAYQIDPKNSDMRFYEFFAWPELRGEEETGLSDIPEGARSGELVITPLFNRMMPLLRYRTGDNAILAQQPNGIVIPRMVGRVHDVIMLGGTPLPTHFIQDVLDRVGGIREFQIQMLHGKPVFRLVPEDAADTNAIRERIASWWADDVEVEFITPADLKLVGLRQKFRHFVPEEASGQ</sequence>
<dbReference type="SUPFAM" id="SSF56801">
    <property type="entry name" value="Acetyl-CoA synthetase-like"/>
    <property type="match status" value="1"/>
</dbReference>
<dbReference type="InterPro" id="IPR053158">
    <property type="entry name" value="CapK_Type1_Caps_Biosynth"/>
</dbReference>
<keyword evidence="1" id="KW-0436">Ligase</keyword>
<proteinExistence type="predicted"/>
<name>A0A1C3W3B5_9HYPH</name>
<dbReference type="GO" id="GO:0016874">
    <property type="term" value="F:ligase activity"/>
    <property type="evidence" value="ECO:0007669"/>
    <property type="project" value="UniProtKB-KW"/>
</dbReference>
<gene>
    <name evidence="1" type="ORF">GA0061102_10227</name>
</gene>
<dbReference type="EMBL" id="FMAH01000022">
    <property type="protein sequence ID" value="SCB34325.1"/>
    <property type="molecule type" value="Genomic_DNA"/>
</dbReference>
<protein>
    <submittedName>
        <fullName evidence="1">Phenylacetate-CoA ligase</fullName>
    </submittedName>
</protein>
<evidence type="ECO:0000313" key="1">
    <source>
        <dbReference type="EMBL" id="SCB34325.1"/>
    </source>
</evidence>
<reference evidence="2" key="1">
    <citation type="submission" date="2016-08" db="EMBL/GenBank/DDBJ databases">
        <authorList>
            <person name="Varghese N."/>
            <person name="Submissions Spin"/>
        </authorList>
    </citation>
    <scope>NUCLEOTIDE SEQUENCE [LARGE SCALE GENOMIC DNA]</scope>
    <source>
        <strain evidence="2">HAMBI 2971</strain>
    </source>
</reference>
<dbReference type="AlphaFoldDB" id="A0A1C3W3B5"/>
<dbReference type="InterPro" id="IPR042099">
    <property type="entry name" value="ANL_N_sf"/>
</dbReference>
<dbReference type="STRING" id="411945.GA0061102_10227"/>
<accession>A0A1C3W3B5</accession>
<dbReference type="OrthoDB" id="580775at2"/>
<dbReference type="Proteomes" id="UP000199435">
    <property type="component" value="Unassembled WGS sequence"/>
</dbReference>
<dbReference type="PANTHER" id="PTHR36932">
    <property type="entry name" value="CAPSULAR POLYSACCHARIDE BIOSYNTHESIS PROTEIN"/>
    <property type="match status" value="1"/>
</dbReference>
<dbReference type="PANTHER" id="PTHR36932:SF1">
    <property type="entry name" value="CAPSULAR POLYSACCHARIDE BIOSYNTHESIS PROTEIN"/>
    <property type="match status" value="1"/>
</dbReference>
<keyword evidence="2" id="KW-1185">Reference proteome</keyword>